<keyword evidence="5" id="KW-0732">Signal</keyword>
<keyword evidence="3" id="KW-0295">Fungicide</keyword>
<name>A0AAV7EED4_ARIFI</name>
<feature type="signal peptide" evidence="5">
    <location>
        <begin position="1"/>
        <end position="27"/>
    </location>
</feature>
<gene>
    <name evidence="6" type="ORF">H6P81_012200</name>
</gene>
<dbReference type="PANTHER" id="PTHR33830:SF3">
    <property type="entry name" value="DEFENSIN-LIKE PROTEIN 127-RELATED"/>
    <property type="match status" value="1"/>
</dbReference>
<keyword evidence="4" id="KW-0611">Plant defense</keyword>
<dbReference type="Pfam" id="PF07333">
    <property type="entry name" value="SLR1-BP"/>
    <property type="match status" value="1"/>
</dbReference>
<protein>
    <submittedName>
        <fullName evidence="6">Uncharacterized protein</fullName>
    </submittedName>
</protein>
<evidence type="ECO:0000313" key="6">
    <source>
        <dbReference type="EMBL" id="KAG9446072.1"/>
    </source>
</evidence>
<comment type="similarity">
    <text evidence="1">Belongs to the DEFL family.</text>
</comment>
<dbReference type="EMBL" id="JAINDJ010000005">
    <property type="protein sequence ID" value="KAG9446072.1"/>
    <property type="molecule type" value="Genomic_DNA"/>
</dbReference>
<comment type="caution">
    <text evidence="6">The sequence shown here is derived from an EMBL/GenBank/DDBJ whole genome shotgun (WGS) entry which is preliminary data.</text>
</comment>
<evidence type="ECO:0000256" key="1">
    <source>
        <dbReference type="ARBA" id="ARBA00006722"/>
    </source>
</evidence>
<dbReference type="PANTHER" id="PTHR33830">
    <property type="entry name" value="DEFENSIN-LIKE PROTEIN 184-RELATED"/>
    <property type="match status" value="1"/>
</dbReference>
<dbReference type="Proteomes" id="UP000825729">
    <property type="component" value="Unassembled WGS sequence"/>
</dbReference>
<feature type="chain" id="PRO_5043787240" evidence="5">
    <location>
        <begin position="28"/>
        <end position="79"/>
    </location>
</feature>
<keyword evidence="7" id="KW-1185">Reference proteome</keyword>
<keyword evidence="2" id="KW-0929">Antimicrobial</keyword>
<evidence type="ECO:0000313" key="7">
    <source>
        <dbReference type="Proteomes" id="UP000825729"/>
    </source>
</evidence>
<reference evidence="6 7" key="1">
    <citation type="submission" date="2021-07" db="EMBL/GenBank/DDBJ databases">
        <title>The Aristolochia fimbriata genome: insights into angiosperm evolution, floral development and chemical biosynthesis.</title>
        <authorList>
            <person name="Jiao Y."/>
        </authorList>
    </citation>
    <scope>NUCLEOTIDE SEQUENCE [LARGE SCALE GENOMIC DNA]</scope>
    <source>
        <strain evidence="6">IBCAS-2021</strain>
        <tissue evidence="6">Leaf</tissue>
    </source>
</reference>
<dbReference type="GO" id="GO:0031640">
    <property type="term" value="P:killing of cells of another organism"/>
    <property type="evidence" value="ECO:0007669"/>
    <property type="project" value="UniProtKB-KW"/>
</dbReference>
<evidence type="ECO:0000256" key="2">
    <source>
        <dbReference type="ARBA" id="ARBA00022529"/>
    </source>
</evidence>
<proteinExistence type="inferred from homology"/>
<dbReference type="InterPro" id="IPR010851">
    <property type="entry name" value="DEFL"/>
</dbReference>
<evidence type="ECO:0000256" key="3">
    <source>
        <dbReference type="ARBA" id="ARBA00022577"/>
    </source>
</evidence>
<dbReference type="AlphaFoldDB" id="A0AAV7EED4"/>
<dbReference type="GO" id="GO:0050832">
    <property type="term" value="P:defense response to fungus"/>
    <property type="evidence" value="ECO:0007669"/>
    <property type="project" value="UniProtKB-KW"/>
</dbReference>
<accession>A0AAV7EED4</accession>
<evidence type="ECO:0000256" key="5">
    <source>
        <dbReference type="SAM" id="SignalP"/>
    </source>
</evidence>
<evidence type="ECO:0000256" key="4">
    <source>
        <dbReference type="ARBA" id="ARBA00022821"/>
    </source>
</evidence>
<organism evidence="6 7">
    <name type="scientific">Aristolochia fimbriata</name>
    <name type="common">White veined hardy Dutchman's pipe vine</name>
    <dbReference type="NCBI Taxonomy" id="158543"/>
    <lineage>
        <taxon>Eukaryota</taxon>
        <taxon>Viridiplantae</taxon>
        <taxon>Streptophyta</taxon>
        <taxon>Embryophyta</taxon>
        <taxon>Tracheophyta</taxon>
        <taxon>Spermatophyta</taxon>
        <taxon>Magnoliopsida</taxon>
        <taxon>Magnoliidae</taxon>
        <taxon>Piperales</taxon>
        <taxon>Aristolochiaceae</taxon>
        <taxon>Aristolochia</taxon>
    </lineage>
</organism>
<sequence length="79" mass="8712">MAKLSFSCVFLLLILSSVTLMESGVEAQKRCSVVFNPNSCNLFECKKQCYQTRSGNGFCQADANFNYRCVCAYNCGAAN</sequence>